<organism evidence="11">
    <name type="scientific">Singulisphaera sp. Ch08</name>
    <dbReference type="NCBI Taxonomy" id="3120278"/>
    <lineage>
        <taxon>Bacteria</taxon>
        <taxon>Pseudomonadati</taxon>
        <taxon>Planctomycetota</taxon>
        <taxon>Planctomycetia</taxon>
        <taxon>Isosphaerales</taxon>
        <taxon>Isosphaeraceae</taxon>
        <taxon>Singulisphaera</taxon>
    </lineage>
</organism>
<accession>A0AAU7CPC8</accession>
<feature type="signal peptide" evidence="9">
    <location>
        <begin position="1"/>
        <end position="39"/>
    </location>
</feature>
<feature type="compositionally biased region" description="Low complexity" evidence="7">
    <location>
        <begin position="59"/>
        <end position="72"/>
    </location>
</feature>
<evidence type="ECO:0000256" key="7">
    <source>
        <dbReference type="SAM" id="MobiDB-lite"/>
    </source>
</evidence>
<dbReference type="PANTHER" id="PTHR30625">
    <property type="entry name" value="PROTEIN TOLQ"/>
    <property type="match status" value="1"/>
</dbReference>
<protein>
    <submittedName>
        <fullName evidence="11">MotA/TolQ/ExbB proton channel family protein</fullName>
    </submittedName>
</protein>
<dbReference type="AlphaFoldDB" id="A0AAU7CPC8"/>
<keyword evidence="6" id="KW-0813">Transport</keyword>
<evidence type="ECO:0000259" key="10">
    <source>
        <dbReference type="Pfam" id="PF01618"/>
    </source>
</evidence>
<evidence type="ECO:0000256" key="3">
    <source>
        <dbReference type="ARBA" id="ARBA00022692"/>
    </source>
</evidence>
<dbReference type="GO" id="GO:0017038">
    <property type="term" value="P:protein import"/>
    <property type="evidence" value="ECO:0007669"/>
    <property type="project" value="TreeGrafter"/>
</dbReference>
<evidence type="ECO:0000256" key="6">
    <source>
        <dbReference type="RuleBase" id="RU004057"/>
    </source>
</evidence>
<dbReference type="RefSeq" id="WP_406699846.1">
    <property type="nucleotide sequence ID" value="NZ_CP155447.1"/>
</dbReference>
<feature type="compositionally biased region" description="Basic and acidic residues" evidence="7">
    <location>
        <begin position="42"/>
        <end position="58"/>
    </location>
</feature>
<name>A0AAU7CPC8_9BACT</name>
<keyword evidence="2" id="KW-1003">Cell membrane</keyword>
<keyword evidence="4 8" id="KW-1133">Transmembrane helix</keyword>
<keyword evidence="9" id="KW-0732">Signal</keyword>
<feature type="chain" id="PRO_5043414293" evidence="9">
    <location>
        <begin position="40"/>
        <end position="290"/>
    </location>
</feature>
<keyword evidence="3 8" id="KW-0812">Transmembrane</keyword>
<dbReference type="EMBL" id="CP155447">
    <property type="protein sequence ID" value="XBH07001.1"/>
    <property type="molecule type" value="Genomic_DNA"/>
</dbReference>
<feature type="transmembrane region" description="Helical" evidence="8">
    <location>
        <begin position="190"/>
        <end position="214"/>
    </location>
</feature>
<reference evidence="11" key="1">
    <citation type="submission" date="2024-05" db="EMBL/GenBank/DDBJ databases">
        <title>Planctomycetes of the genus Singulisphaera possess chitinolytic capabilities.</title>
        <authorList>
            <person name="Ivanova A."/>
        </authorList>
    </citation>
    <scope>NUCLEOTIDE SEQUENCE</scope>
    <source>
        <strain evidence="11">Ch08T</strain>
    </source>
</reference>
<feature type="transmembrane region" description="Helical" evidence="8">
    <location>
        <begin position="92"/>
        <end position="112"/>
    </location>
</feature>
<dbReference type="PANTHER" id="PTHR30625:SF17">
    <property type="entry name" value="TOLQ-RELATED"/>
    <property type="match status" value="1"/>
</dbReference>
<feature type="region of interest" description="Disordered" evidence="7">
    <location>
        <begin position="40"/>
        <end position="72"/>
    </location>
</feature>
<keyword evidence="5 8" id="KW-0472">Membrane</keyword>
<evidence type="ECO:0000256" key="5">
    <source>
        <dbReference type="ARBA" id="ARBA00023136"/>
    </source>
</evidence>
<sequence>MPTLLRSTSVYQRRAWTWALFVLGSLFLLSLAPAPPAAAQEAPKEAAKEEAPAVKDEAPAAAPAAAPASSNESAAPKTKSLLRWALEASGPIGVFLLCLSVYFTAVVIRLFMELRLTEAVPPALVEKMEVAIRDKKFQELYDACKDNDSFLARLVRTGVANLPNGRPEAKEAMNQVSDEIVIGMEAKISYLAIIGQLGPMIGLVGTIWGMIMSFQEIATAAGSQPKPEKVAEGISTALFITLEGVALAVPAIFFFSLFRNRIAVITMEATRVADRTIASLVHAAKQAKSG</sequence>
<evidence type="ECO:0000256" key="4">
    <source>
        <dbReference type="ARBA" id="ARBA00022989"/>
    </source>
</evidence>
<dbReference type="InterPro" id="IPR050790">
    <property type="entry name" value="ExbB/TolQ_transport"/>
</dbReference>
<dbReference type="Pfam" id="PF01618">
    <property type="entry name" value="MotA_ExbB"/>
    <property type="match status" value="1"/>
</dbReference>
<evidence type="ECO:0000256" key="2">
    <source>
        <dbReference type="ARBA" id="ARBA00022475"/>
    </source>
</evidence>
<keyword evidence="6" id="KW-0653">Protein transport</keyword>
<proteinExistence type="inferred from homology"/>
<gene>
    <name evidence="11" type="ORF">V5E97_13455</name>
</gene>
<evidence type="ECO:0000313" key="11">
    <source>
        <dbReference type="EMBL" id="XBH07001.1"/>
    </source>
</evidence>
<feature type="domain" description="MotA/TolQ/ExbB proton channel" evidence="10">
    <location>
        <begin position="149"/>
        <end position="268"/>
    </location>
</feature>
<evidence type="ECO:0000256" key="9">
    <source>
        <dbReference type="SAM" id="SignalP"/>
    </source>
</evidence>
<dbReference type="InterPro" id="IPR002898">
    <property type="entry name" value="MotA_ExbB_proton_chnl"/>
</dbReference>
<evidence type="ECO:0000256" key="1">
    <source>
        <dbReference type="ARBA" id="ARBA00004651"/>
    </source>
</evidence>
<feature type="transmembrane region" description="Helical" evidence="8">
    <location>
        <begin position="234"/>
        <end position="258"/>
    </location>
</feature>
<comment type="similarity">
    <text evidence="6">Belongs to the exbB/tolQ family.</text>
</comment>
<dbReference type="GO" id="GO:0005886">
    <property type="term" value="C:plasma membrane"/>
    <property type="evidence" value="ECO:0007669"/>
    <property type="project" value="UniProtKB-SubCell"/>
</dbReference>
<evidence type="ECO:0000256" key="8">
    <source>
        <dbReference type="SAM" id="Phobius"/>
    </source>
</evidence>
<comment type="subcellular location">
    <subcellularLocation>
        <location evidence="1">Cell membrane</location>
        <topology evidence="1">Multi-pass membrane protein</topology>
    </subcellularLocation>
    <subcellularLocation>
        <location evidence="6">Membrane</location>
        <topology evidence="6">Multi-pass membrane protein</topology>
    </subcellularLocation>
</comment>